<dbReference type="Pfam" id="PF09056">
    <property type="entry name" value="Phospholip_A2_3"/>
    <property type="match status" value="1"/>
</dbReference>
<dbReference type="InterPro" id="IPR015141">
    <property type="entry name" value="PLipase_A2_prok/fun"/>
</dbReference>
<dbReference type="EMBL" id="KQ030577">
    <property type="protein sequence ID" value="KJZ71375.1"/>
    <property type="molecule type" value="Genomic_DNA"/>
</dbReference>
<dbReference type="GO" id="GO:0050482">
    <property type="term" value="P:arachidonate secretion"/>
    <property type="evidence" value="ECO:0007669"/>
    <property type="project" value="InterPro"/>
</dbReference>
<dbReference type="GO" id="GO:0006644">
    <property type="term" value="P:phospholipid metabolic process"/>
    <property type="evidence" value="ECO:0007669"/>
    <property type="project" value="InterPro"/>
</dbReference>
<sequence>MKFLFAVAALVSAALAMPAAVAPMAKAKPARSPANPQAIVDELQYSVPLSTFTARRNKRDPPSLDWKSDGCTRVPDNPFGFPFLQACHRHDFGYQNFRIQHRFTKANKLKIDLKFKEDLYHQCGSVFAKTACEKLADVYYAGVRAFGGRDAKAKREDQAELRKAYDDAVIAYNQAVEEAQAEGLLPMLD</sequence>
<name>A0A0F7ZLR6_9HYPO</name>
<proteinExistence type="predicted"/>
<dbReference type="GO" id="GO:0004623">
    <property type="term" value="F:phospholipase A2 activity"/>
    <property type="evidence" value="ECO:0007669"/>
    <property type="project" value="InterPro"/>
</dbReference>
<dbReference type="SUPFAM" id="SSF48619">
    <property type="entry name" value="Phospholipase A2, PLA2"/>
    <property type="match status" value="1"/>
</dbReference>
<keyword evidence="1" id="KW-0732">Signal</keyword>
<dbReference type="Proteomes" id="UP000054481">
    <property type="component" value="Unassembled WGS sequence"/>
</dbReference>
<feature type="signal peptide" evidence="1">
    <location>
        <begin position="1"/>
        <end position="16"/>
    </location>
</feature>
<reference evidence="2 3" key="1">
    <citation type="journal article" date="2014" name="Genome Biol. Evol.">
        <title>Comparative genomics and transcriptomics analyses reveal divergent lifestyle features of nematode endoparasitic fungus Hirsutella minnesotensis.</title>
        <authorList>
            <person name="Lai Y."/>
            <person name="Liu K."/>
            <person name="Zhang X."/>
            <person name="Zhang X."/>
            <person name="Li K."/>
            <person name="Wang N."/>
            <person name="Shu C."/>
            <person name="Wu Y."/>
            <person name="Wang C."/>
            <person name="Bushley K.E."/>
            <person name="Xiang M."/>
            <person name="Liu X."/>
        </authorList>
    </citation>
    <scope>NUCLEOTIDE SEQUENCE [LARGE SCALE GENOMIC DNA]</scope>
    <source>
        <strain evidence="2 3">3608</strain>
    </source>
</reference>
<evidence type="ECO:0008006" key="4">
    <source>
        <dbReference type="Google" id="ProtNLM"/>
    </source>
</evidence>
<organism evidence="2 3">
    <name type="scientific">Hirsutella minnesotensis 3608</name>
    <dbReference type="NCBI Taxonomy" id="1043627"/>
    <lineage>
        <taxon>Eukaryota</taxon>
        <taxon>Fungi</taxon>
        <taxon>Dikarya</taxon>
        <taxon>Ascomycota</taxon>
        <taxon>Pezizomycotina</taxon>
        <taxon>Sordariomycetes</taxon>
        <taxon>Hypocreomycetidae</taxon>
        <taxon>Hypocreales</taxon>
        <taxon>Ophiocordycipitaceae</taxon>
        <taxon>Hirsutella</taxon>
    </lineage>
</organism>
<feature type="chain" id="PRO_5002525882" description="Secretory phospholipase A2" evidence="1">
    <location>
        <begin position="17"/>
        <end position="189"/>
    </location>
</feature>
<dbReference type="InterPro" id="IPR036444">
    <property type="entry name" value="PLipase_A2_dom_sf"/>
</dbReference>
<protein>
    <recommendedName>
        <fullName evidence="4">Secretory phospholipase A2</fullName>
    </recommendedName>
</protein>
<accession>A0A0F7ZLR6</accession>
<evidence type="ECO:0000313" key="2">
    <source>
        <dbReference type="EMBL" id="KJZ71375.1"/>
    </source>
</evidence>
<gene>
    <name evidence="2" type="ORF">HIM_09258</name>
</gene>
<dbReference type="Gene3D" id="1.20.90.10">
    <property type="entry name" value="Phospholipase A2 domain"/>
    <property type="match status" value="1"/>
</dbReference>
<keyword evidence="3" id="KW-1185">Reference proteome</keyword>
<evidence type="ECO:0000256" key="1">
    <source>
        <dbReference type="SAM" id="SignalP"/>
    </source>
</evidence>
<dbReference type="OrthoDB" id="5120271at2759"/>
<evidence type="ECO:0000313" key="3">
    <source>
        <dbReference type="Proteomes" id="UP000054481"/>
    </source>
</evidence>
<dbReference type="AlphaFoldDB" id="A0A0F7ZLR6"/>